<reference evidence="1 2" key="1">
    <citation type="submission" date="2017-06" db="EMBL/GenBank/DDBJ databases">
        <title>Genome sequencing of cyanobaciteial culture collection at National Institute for Environmental Studies (NIES).</title>
        <authorList>
            <person name="Hirose Y."/>
            <person name="Shimura Y."/>
            <person name="Fujisawa T."/>
            <person name="Nakamura Y."/>
            <person name="Kawachi M."/>
        </authorList>
    </citation>
    <scope>NUCLEOTIDE SEQUENCE [LARGE SCALE GENOMIC DNA]</scope>
    <source>
        <strain evidence="1 2">NIES-2135</strain>
    </source>
</reference>
<keyword evidence="2" id="KW-1185">Reference proteome</keyword>
<dbReference type="Proteomes" id="UP000217895">
    <property type="component" value="Chromosome"/>
</dbReference>
<evidence type="ECO:0000313" key="1">
    <source>
        <dbReference type="EMBL" id="BAY56059.1"/>
    </source>
</evidence>
<organism evidence="1 2">
    <name type="scientific">Leptolyngbya boryana NIES-2135</name>
    <dbReference type="NCBI Taxonomy" id="1973484"/>
    <lineage>
        <taxon>Bacteria</taxon>
        <taxon>Bacillati</taxon>
        <taxon>Cyanobacteriota</taxon>
        <taxon>Cyanophyceae</taxon>
        <taxon>Leptolyngbyales</taxon>
        <taxon>Leptolyngbyaceae</taxon>
        <taxon>Leptolyngbya group</taxon>
        <taxon>Leptolyngbya</taxon>
    </lineage>
</organism>
<evidence type="ECO:0000313" key="2">
    <source>
        <dbReference type="Proteomes" id="UP000217895"/>
    </source>
</evidence>
<sequence length="83" mass="9512">MSKKTIQANDLPKVDGRSNARGILLKNFSIEDMTNKNPELYQRLFVTFKPLGIEDKPKLLHQLIDDFAVWQEANNAELQGRKA</sequence>
<dbReference type="EMBL" id="AP018203">
    <property type="protein sequence ID" value="BAY56059.1"/>
    <property type="molecule type" value="Genomic_DNA"/>
</dbReference>
<proteinExistence type="predicted"/>
<dbReference type="AlphaFoldDB" id="A0A1Z4JH41"/>
<name>A0A1Z4JH41_LEPBY</name>
<protein>
    <submittedName>
        <fullName evidence="1">Uncharacterized protein</fullName>
    </submittedName>
</protein>
<gene>
    <name evidence="1" type="ORF">NIES2135_28870</name>
</gene>
<accession>A0A1Z4JH41</accession>